<dbReference type="AlphaFoldDB" id="E2Q2I6"/>
<evidence type="ECO:0000259" key="2">
    <source>
        <dbReference type="Pfam" id="PF24837"/>
    </source>
</evidence>
<sequence>MHSVRSSPLRHTRHRYPDHRMSIRTDVVVFARRKGRRSCGAPAPHRVSLFRRYVMRPLGTAVTALALAGVTLVGTAGAAWASCGQVDHPSAAATCSTPWGSGTRSATESTAEPLKNIRTGRHDCFDRAVFDITGAGGGATGYHVGYVDAFHQDGTHERLPVKGGAILQVYVNAPSYDPATGRPVYEATAGKALPGVDVSGYRTFRDAVFGASFEGQTQVALGVRAKLPFRVHHAGDRLIVDVAHTW</sequence>
<feature type="domain" description="AMIN-like" evidence="2">
    <location>
        <begin position="113"/>
        <end position="244"/>
    </location>
</feature>
<dbReference type="EMBL" id="CM000913">
    <property type="protein sequence ID" value="EFG10697.1"/>
    <property type="molecule type" value="Genomic_DNA"/>
</dbReference>
<keyword evidence="1" id="KW-1133">Transmembrane helix</keyword>
<keyword evidence="1" id="KW-0472">Membrane</keyword>
<dbReference type="eggNOG" id="COG3409">
    <property type="taxonomic scope" value="Bacteria"/>
</dbReference>
<name>E2Q2I6_STRCL</name>
<dbReference type="InterPro" id="IPR056303">
    <property type="entry name" value="AMIN-like"/>
</dbReference>
<gene>
    <name evidence="3" type="ORF">SCLAV_5630</name>
</gene>
<accession>E2Q2I6</accession>
<protein>
    <recommendedName>
        <fullName evidence="2">AMIN-like domain-containing protein</fullName>
    </recommendedName>
</protein>
<keyword evidence="4" id="KW-1185">Reference proteome</keyword>
<proteinExistence type="predicted"/>
<feature type="transmembrane region" description="Helical" evidence="1">
    <location>
        <begin position="58"/>
        <end position="81"/>
    </location>
</feature>
<dbReference type="STRING" id="1901.BB341_00405"/>
<evidence type="ECO:0000313" key="3">
    <source>
        <dbReference type="EMBL" id="EFG10697.1"/>
    </source>
</evidence>
<keyword evidence="1" id="KW-0812">Transmembrane</keyword>
<evidence type="ECO:0000313" key="4">
    <source>
        <dbReference type="Proteomes" id="UP000002357"/>
    </source>
</evidence>
<reference evidence="3 4" key="1">
    <citation type="journal article" date="2010" name="Genome Biol. Evol.">
        <title>The sequence of a 1.8-mb bacterial linear plasmid reveals a rich evolutionary reservoir of secondary metabolic pathways.</title>
        <authorList>
            <person name="Medema M.H."/>
            <person name="Trefzer A."/>
            <person name="Kovalchuk A."/>
            <person name="van den Berg M."/>
            <person name="Mueller U."/>
            <person name="Heijne W."/>
            <person name="Wu L."/>
            <person name="Alam M.T."/>
            <person name="Ronning C.M."/>
            <person name="Nierman W.C."/>
            <person name="Bovenberg R.A.L."/>
            <person name="Breitling R."/>
            <person name="Takano E."/>
        </authorList>
    </citation>
    <scope>NUCLEOTIDE SEQUENCE [LARGE SCALE GENOMIC DNA]</scope>
    <source>
        <strain evidence="4">ATCC 27064 / DSM 738 / JCM 4710 / NBRC 13307 / NCIMB 12785 / NRRL 3585 / VKM Ac-602</strain>
    </source>
</reference>
<organism evidence="3 4">
    <name type="scientific">Streptomyces clavuligerus</name>
    <dbReference type="NCBI Taxonomy" id="1901"/>
    <lineage>
        <taxon>Bacteria</taxon>
        <taxon>Bacillati</taxon>
        <taxon>Actinomycetota</taxon>
        <taxon>Actinomycetes</taxon>
        <taxon>Kitasatosporales</taxon>
        <taxon>Streptomycetaceae</taxon>
        <taxon>Streptomyces</taxon>
    </lineage>
</organism>
<dbReference type="Proteomes" id="UP000002357">
    <property type="component" value="Chromosome"/>
</dbReference>
<evidence type="ECO:0000256" key="1">
    <source>
        <dbReference type="SAM" id="Phobius"/>
    </source>
</evidence>
<dbReference type="Pfam" id="PF24837">
    <property type="entry name" value="AMIN-like"/>
    <property type="match status" value="1"/>
</dbReference>